<keyword evidence="1" id="KW-0496">Mitochondrion</keyword>
<accession>S4UK80</accession>
<dbReference type="GeneID" id="16694192"/>
<dbReference type="RefSeq" id="YP_008474713.1">
    <property type="nucleotide sequence ID" value="NC_022144.1"/>
</dbReference>
<dbReference type="InterPro" id="IPR017964">
    <property type="entry name" value="DNA-dir_DNA_pol_B_CS"/>
</dbReference>
<dbReference type="PROSITE" id="PS00116">
    <property type="entry name" value="DNA_POLYMERASE_B"/>
    <property type="match status" value="1"/>
</dbReference>
<geneLocation type="mitochondrion" evidence="1"/>
<dbReference type="GO" id="GO:0000166">
    <property type="term" value="F:nucleotide binding"/>
    <property type="evidence" value="ECO:0007669"/>
    <property type="project" value="InterPro"/>
</dbReference>
<dbReference type="Gene3D" id="3.90.1600.10">
    <property type="entry name" value="Palm domain of DNA polymerase"/>
    <property type="match status" value="1"/>
</dbReference>
<gene>
    <name evidence="1" type="primary">dpo</name>
</gene>
<dbReference type="AlphaFoldDB" id="S4UK80"/>
<dbReference type="EMBL" id="KC164356">
    <property type="protein sequence ID" value="AGJ98096.1"/>
    <property type="molecule type" value="Genomic_DNA"/>
</dbReference>
<protein>
    <submittedName>
        <fullName evidence="1">Truncated DNA polymerase</fullName>
    </submittedName>
</protein>
<dbReference type="InterPro" id="IPR023211">
    <property type="entry name" value="DNA_pol_palm_dom_sf"/>
</dbReference>
<reference evidence="1" key="1">
    <citation type="journal article" date="2013" name="Genome Biol. Evol.">
        <title>Mitochondrial genome rearrangements in Glomus species triggered by homologous recombination between distinct mtDNA haplotypes.</title>
        <authorList>
            <person name="Beaudet D."/>
            <person name="Terrat Y."/>
            <person name="Halary S."/>
            <person name="de la Providencia I.E."/>
            <person name="Hijri M."/>
        </authorList>
    </citation>
    <scope>NUCLEOTIDE SEQUENCE</scope>
</reference>
<name>S4UK80_9GLOM</name>
<evidence type="ECO:0000313" key="1">
    <source>
        <dbReference type="EMBL" id="AGJ98096.1"/>
    </source>
</evidence>
<dbReference type="GO" id="GO:0003676">
    <property type="term" value="F:nucleic acid binding"/>
    <property type="evidence" value="ECO:0007669"/>
    <property type="project" value="InterPro"/>
</dbReference>
<sequence length="61" mass="6894">MIINEFKLLAIAKGLDIYYSDTDSLVVNGALPPEVCDSAKLGQLKLEHTFKEYLPHLRFTI</sequence>
<organism evidence="1">
    <name type="scientific">Glomus cerebriforme</name>
    <dbReference type="NCBI Taxonomy" id="658196"/>
    <lineage>
        <taxon>Eukaryota</taxon>
        <taxon>Fungi</taxon>
        <taxon>Fungi incertae sedis</taxon>
        <taxon>Mucoromycota</taxon>
        <taxon>Glomeromycotina</taxon>
        <taxon>Glomeromycetes</taxon>
        <taxon>Glomerales</taxon>
        <taxon>Glomeraceae</taxon>
        <taxon>Glomus</taxon>
    </lineage>
</organism>
<dbReference type="SUPFAM" id="SSF56672">
    <property type="entry name" value="DNA/RNA polymerases"/>
    <property type="match status" value="1"/>
</dbReference>
<proteinExistence type="predicted"/>
<dbReference type="InterPro" id="IPR043502">
    <property type="entry name" value="DNA/RNA_pol_sf"/>
</dbReference>